<dbReference type="RefSeq" id="XP_030076953.1">
    <property type="nucleotide sequence ID" value="XM_030221093.1"/>
</dbReference>
<evidence type="ECO:0000256" key="1">
    <source>
        <dbReference type="ARBA" id="ARBA00003173"/>
    </source>
</evidence>
<dbReference type="AlphaFoldDB" id="A0A6P7ZTW2"/>
<comment type="subcellular location">
    <subcellularLocation>
        <location evidence="2">Cell projection</location>
        <location evidence="2">Cilium</location>
    </subcellularLocation>
    <subcellularLocation>
        <location evidence="3">Membrane</location>
        <topology evidence="3">Multi-pass membrane protein</topology>
    </subcellularLocation>
</comment>
<keyword evidence="8 10" id="KW-0472">Membrane</keyword>
<feature type="domain" description="Transmembrane protein 218 N-terminal" evidence="11">
    <location>
        <begin position="1"/>
        <end position="59"/>
    </location>
</feature>
<organism evidence="12 14">
    <name type="scientific">Microcaecilia unicolor</name>
    <dbReference type="NCBI Taxonomy" id="1415580"/>
    <lineage>
        <taxon>Eukaryota</taxon>
        <taxon>Metazoa</taxon>
        <taxon>Chordata</taxon>
        <taxon>Craniata</taxon>
        <taxon>Vertebrata</taxon>
        <taxon>Euteleostomi</taxon>
        <taxon>Amphibia</taxon>
        <taxon>Gymnophiona</taxon>
        <taxon>Siphonopidae</taxon>
        <taxon>Microcaecilia</taxon>
    </lineage>
</organism>
<evidence type="ECO:0000256" key="3">
    <source>
        <dbReference type="ARBA" id="ARBA00004141"/>
    </source>
</evidence>
<feature type="transmembrane region" description="Helical" evidence="10">
    <location>
        <begin position="77"/>
        <end position="101"/>
    </location>
</feature>
<dbReference type="Pfam" id="PF25810">
    <property type="entry name" value="TMEM218_N"/>
    <property type="match status" value="1"/>
</dbReference>
<dbReference type="PANTHER" id="PTHR31622:SF1">
    <property type="entry name" value="TRANSMEMBRANE PROTEIN 218"/>
    <property type="match status" value="1"/>
</dbReference>
<evidence type="ECO:0000256" key="8">
    <source>
        <dbReference type="ARBA" id="ARBA00023136"/>
    </source>
</evidence>
<feature type="transmembrane region" description="Helical" evidence="10">
    <location>
        <begin position="6"/>
        <end position="28"/>
    </location>
</feature>
<dbReference type="GO" id="GO:0005929">
    <property type="term" value="C:cilium"/>
    <property type="evidence" value="ECO:0007669"/>
    <property type="project" value="UniProtKB-SubCell"/>
</dbReference>
<dbReference type="PANTHER" id="PTHR31622">
    <property type="entry name" value="TRANSMEMBRANE PROTEIN 218"/>
    <property type="match status" value="1"/>
</dbReference>
<evidence type="ECO:0000313" key="14">
    <source>
        <dbReference type="RefSeq" id="XP_030076954.1"/>
    </source>
</evidence>
<evidence type="ECO:0000256" key="9">
    <source>
        <dbReference type="ARBA" id="ARBA00023273"/>
    </source>
</evidence>
<dbReference type="RefSeq" id="XP_030076954.1">
    <property type="nucleotide sequence ID" value="XM_030221094.1"/>
</dbReference>
<evidence type="ECO:0000256" key="2">
    <source>
        <dbReference type="ARBA" id="ARBA00004138"/>
    </source>
</evidence>
<evidence type="ECO:0000256" key="4">
    <source>
        <dbReference type="ARBA" id="ARBA00010775"/>
    </source>
</evidence>
<proteinExistence type="inferred from homology"/>
<name>A0A6P7ZTW2_9AMPH</name>
<dbReference type="CTD" id="219854"/>
<protein>
    <recommendedName>
        <fullName evidence="5">Transmembrane protein 218</fullName>
    </recommendedName>
</protein>
<evidence type="ECO:0000259" key="11">
    <source>
        <dbReference type="Pfam" id="PF25810"/>
    </source>
</evidence>
<accession>A0A6P7ZTW2</accession>
<comment type="similarity">
    <text evidence="4">Belongs to the TMEM218 family.</text>
</comment>
<evidence type="ECO:0000313" key="13">
    <source>
        <dbReference type="RefSeq" id="XP_030076953.1"/>
    </source>
</evidence>
<keyword evidence="7 10" id="KW-1133">Transmembrane helix</keyword>
<keyword evidence="9" id="KW-0966">Cell projection</keyword>
<feature type="transmembrane region" description="Helical" evidence="10">
    <location>
        <begin position="35"/>
        <end position="57"/>
    </location>
</feature>
<evidence type="ECO:0000256" key="6">
    <source>
        <dbReference type="ARBA" id="ARBA00022692"/>
    </source>
</evidence>
<evidence type="ECO:0000256" key="7">
    <source>
        <dbReference type="ARBA" id="ARBA00022989"/>
    </source>
</evidence>
<sequence length="115" mass="12795">MAGTVLGVGTGVFILALLWVLALWLCLFLSRTSGFARVSIILIFILALIVTLILLFFPRDTETPAPVKEIQIVDTFFIGRYFLVSVLSVIFLGSLFLLLIYHIMDPISAKPLHTK</sequence>
<dbReference type="GeneID" id="115481739"/>
<keyword evidence="12" id="KW-1185">Reference proteome</keyword>
<dbReference type="InterPro" id="IPR057973">
    <property type="entry name" value="TMEM218_N"/>
</dbReference>
<dbReference type="Proteomes" id="UP000515156">
    <property type="component" value="Chromosome 12"/>
</dbReference>
<gene>
    <name evidence="13 14" type="primary">TMEM218</name>
</gene>
<reference evidence="13 14" key="1">
    <citation type="submission" date="2025-04" db="UniProtKB">
        <authorList>
            <consortium name="RefSeq"/>
        </authorList>
    </citation>
    <scope>IDENTIFICATION</scope>
</reference>
<comment type="function">
    <text evidence="1">May be involved in ciliary biogenesis or function.</text>
</comment>
<dbReference type="InterPro" id="IPR026771">
    <property type="entry name" value="Tmem218"/>
</dbReference>
<evidence type="ECO:0000256" key="10">
    <source>
        <dbReference type="SAM" id="Phobius"/>
    </source>
</evidence>
<dbReference type="GO" id="GO:0016020">
    <property type="term" value="C:membrane"/>
    <property type="evidence" value="ECO:0007669"/>
    <property type="project" value="UniProtKB-SubCell"/>
</dbReference>
<evidence type="ECO:0000313" key="12">
    <source>
        <dbReference type="Proteomes" id="UP000515156"/>
    </source>
</evidence>
<keyword evidence="6 10" id="KW-0812">Transmembrane</keyword>
<evidence type="ECO:0000256" key="5">
    <source>
        <dbReference type="ARBA" id="ARBA00015054"/>
    </source>
</evidence>